<dbReference type="InterPro" id="IPR036291">
    <property type="entry name" value="NAD(P)-bd_dom_sf"/>
</dbReference>
<evidence type="ECO:0000256" key="3">
    <source>
        <dbReference type="ARBA" id="ARBA00012929"/>
    </source>
</evidence>
<gene>
    <name evidence="8" type="primary">rfbD</name>
    <name evidence="8" type="ORF">CFBP5473_05025</name>
    <name evidence="9" type="ORF">J5285_00380</name>
</gene>
<dbReference type="PANTHER" id="PTHR10491">
    <property type="entry name" value="DTDP-4-DEHYDRORHAMNOSE REDUCTASE"/>
    <property type="match status" value="1"/>
</dbReference>
<evidence type="ECO:0000313" key="11">
    <source>
        <dbReference type="Proteomes" id="UP000826513"/>
    </source>
</evidence>
<keyword evidence="6 8" id="KW-0560">Oxidoreductase</keyword>
<dbReference type="NCBIfam" id="TIGR01214">
    <property type="entry name" value="rmlD"/>
    <property type="match status" value="1"/>
</dbReference>
<evidence type="ECO:0000313" key="10">
    <source>
        <dbReference type="Proteomes" id="UP000298545"/>
    </source>
</evidence>
<reference evidence="8 10" key="1">
    <citation type="submission" date="2019-04" db="EMBL/GenBank/DDBJ databases">
        <title>Complete genome sequence of Agrobacterium larrymoorei CFBP5473.</title>
        <authorList>
            <person name="Haryono M."/>
            <person name="Chou L."/>
            <person name="Lin Y.-C."/>
            <person name="Lai E.-M."/>
            <person name="Kuo C.-H."/>
        </authorList>
    </citation>
    <scope>NUCLEOTIDE SEQUENCE [LARGE SCALE GENOMIC DNA]</scope>
    <source>
        <strain evidence="8 10">CFBP5473</strain>
    </source>
</reference>
<sequence length="295" mass="32124">MAVRYVTTGYTGQVVTALVELSRERNDIEVVALGRPQLDLSVVDTIEKSLLAARPDLIISAAAYTAVDQAESQQPLAYAVNSQAIGLIGETARKIGVPVIHLSTDYVFDGTSKSAYTESEITNPINVYGRSKREGERKLISSGADHAILRTSWVYSTYGKNFLKTMLNLATNRDEISVVSDQRGSPTSALDLADGVLSVAKNMLSSANVDMRGIFHLCGQGATDWATFAEEIFSVSRKIGGPYAKVRRITTAEFPTPARRPPNSCLNCQKIDTFHGVRLPDWKASVQIAVKKLIQ</sequence>
<dbReference type="AlphaFoldDB" id="A0A4D7DSX5"/>
<dbReference type="KEGG" id="alf:CFBP5473_05025"/>
<proteinExistence type="inferred from homology"/>
<comment type="similarity">
    <text evidence="2 6">Belongs to the dTDP-4-dehydrorhamnose reductase family.</text>
</comment>
<dbReference type="SUPFAM" id="SSF51735">
    <property type="entry name" value="NAD(P)-binding Rossmann-fold domains"/>
    <property type="match status" value="1"/>
</dbReference>
<evidence type="ECO:0000256" key="1">
    <source>
        <dbReference type="ARBA" id="ARBA00004781"/>
    </source>
</evidence>
<dbReference type="PANTHER" id="PTHR10491:SF4">
    <property type="entry name" value="METHIONINE ADENOSYLTRANSFERASE 2 SUBUNIT BETA"/>
    <property type="match status" value="1"/>
</dbReference>
<dbReference type="STRING" id="1367849.GCA_000518585_01457"/>
<dbReference type="CDD" id="cd05254">
    <property type="entry name" value="dTDP_HR_like_SDR_e"/>
    <property type="match status" value="1"/>
</dbReference>
<dbReference type="Gene3D" id="3.40.50.720">
    <property type="entry name" value="NAD(P)-binding Rossmann-like Domain"/>
    <property type="match status" value="1"/>
</dbReference>
<dbReference type="Proteomes" id="UP000826513">
    <property type="component" value="Chromosome 1"/>
</dbReference>
<keyword evidence="6" id="KW-0521">NADP</keyword>
<dbReference type="GO" id="GO:0008831">
    <property type="term" value="F:dTDP-4-dehydrorhamnose reductase activity"/>
    <property type="evidence" value="ECO:0007669"/>
    <property type="project" value="UniProtKB-EC"/>
</dbReference>
<evidence type="ECO:0000313" key="9">
    <source>
        <dbReference type="EMBL" id="QYA07227.1"/>
    </source>
</evidence>
<comment type="catalytic activity">
    <reaction evidence="5 6">
        <text>dTDP-beta-L-rhamnose + NADP(+) = dTDP-4-dehydro-beta-L-rhamnose + NADPH + H(+)</text>
        <dbReference type="Rhea" id="RHEA:21796"/>
        <dbReference type="ChEBI" id="CHEBI:15378"/>
        <dbReference type="ChEBI" id="CHEBI:57510"/>
        <dbReference type="ChEBI" id="CHEBI:57783"/>
        <dbReference type="ChEBI" id="CHEBI:58349"/>
        <dbReference type="ChEBI" id="CHEBI:62830"/>
        <dbReference type="EC" id="1.1.1.133"/>
    </reaction>
</comment>
<dbReference type="InterPro" id="IPR005913">
    <property type="entry name" value="dTDP_dehydrorham_reduct"/>
</dbReference>
<dbReference type="UniPathway" id="UPA00124"/>
<dbReference type="Gene3D" id="3.90.25.10">
    <property type="entry name" value="UDP-galactose 4-epimerase, domain 1"/>
    <property type="match status" value="1"/>
</dbReference>
<comment type="cofactor">
    <cofactor evidence="6">
        <name>Mg(2+)</name>
        <dbReference type="ChEBI" id="CHEBI:18420"/>
    </cofactor>
    <text evidence="6">Binds 1 Mg(2+) ion per monomer.</text>
</comment>
<keyword evidence="11" id="KW-1185">Reference proteome</keyword>
<evidence type="ECO:0000259" key="7">
    <source>
        <dbReference type="Pfam" id="PF04321"/>
    </source>
</evidence>
<dbReference type="OrthoDB" id="9803892at2"/>
<evidence type="ECO:0000256" key="4">
    <source>
        <dbReference type="ARBA" id="ARBA00017099"/>
    </source>
</evidence>
<name>A0A4D7DSX5_9HYPH</name>
<feature type="domain" description="RmlD-like substrate binding" evidence="7">
    <location>
        <begin position="6"/>
        <end position="293"/>
    </location>
</feature>
<protein>
    <recommendedName>
        <fullName evidence="4 6">dTDP-4-dehydrorhamnose reductase</fullName>
        <ecNumber evidence="3 6">1.1.1.133</ecNumber>
    </recommendedName>
</protein>
<reference evidence="9 11" key="2">
    <citation type="submission" date="2021-03" db="EMBL/GenBank/DDBJ databases">
        <title>Rapid diversification of plasmids in a genus of pathogenic and nitrogen fixing bacteria.</title>
        <authorList>
            <person name="Weisberg A.J."/>
            <person name="Miller M."/>
            <person name="Ream W."/>
            <person name="Grunwald N.J."/>
            <person name="Chang J.H."/>
        </authorList>
    </citation>
    <scope>NUCLEOTIDE SEQUENCE [LARGE SCALE GENOMIC DNA]</scope>
    <source>
        <strain evidence="9 11">AF3.44</strain>
    </source>
</reference>
<dbReference type="GO" id="GO:0019305">
    <property type="term" value="P:dTDP-rhamnose biosynthetic process"/>
    <property type="evidence" value="ECO:0007669"/>
    <property type="project" value="UniProtKB-UniPathway"/>
</dbReference>
<dbReference type="RefSeq" id="WP_037170772.1">
    <property type="nucleotide sequence ID" value="NZ_CP039691.1"/>
</dbReference>
<evidence type="ECO:0000256" key="6">
    <source>
        <dbReference type="RuleBase" id="RU364082"/>
    </source>
</evidence>
<dbReference type="EC" id="1.1.1.133" evidence="3 6"/>
<comment type="function">
    <text evidence="6">Catalyzes the reduction of dTDP-6-deoxy-L-lyxo-4-hexulose to yield dTDP-L-rhamnose.</text>
</comment>
<dbReference type="Pfam" id="PF04321">
    <property type="entry name" value="RmlD_sub_bind"/>
    <property type="match status" value="1"/>
</dbReference>
<dbReference type="InterPro" id="IPR029903">
    <property type="entry name" value="RmlD-like-bd"/>
</dbReference>
<evidence type="ECO:0000256" key="2">
    <source>
        <dbReference type="ARBA" id="ARBA00010944"/>
    </source>
</evidence>
<dbReference type="Proteomes" id="UP000298545">
    <property type="component" value="Chromosome circular"/>
</dbReference>
<accession>A0A4D7DSX5</accession>
<evidence type="ECO:0000313" key="8">
    <source>
        <dbReference type="EMBL" id="QCI97339.1"/>
    </source>
</evidence>
<dbReference type="EMBL" id="CP039691">
    <property type="protein sequence ID" value="QCI97339.1"/>
    <property type="molecule type" value="Genomic_DNA"/>
</dbReference>
<evidence type="ECO:0000256" key="5">
    <source>
        <dbReference type="ARBA" id="ARBA00048200"/>
    </source>
</evidence>
<organism evidence="8 10">
    <name type="scientific">Agrobacterium larrymoorei</name>
    <dbReference type="NCBI Taxonomy" id="160699"/>
    <lineage>
        <taxon>Bacteria</taxon>
        <taxon>Pseudomonadati</taxon>
        <taxon>Pseudomonadota</taxon>
        <taxon>Alphaproteobacteria</taxon>
        <taxon>Hyphomicrobiales</taxon>
        <taxon>Rhizobiaceae</taxon>
        <taxon>Rhizobium/Agrobacterium group</taxon>
        <taxon>Agrobacterium</taxon>
    </lineage>
</organism>
<comment type="pathway">
    <text evidence="1 6">Carbohydrate biosynthesis; dTDP-L-rhamnose biosynthesis.</text>
</comment>
<dbReference type="EMBL" id="CP072167">
    <property type="protein sequence ID" value="QYA07227.1"/>
    <property type="molecule type" value="Genomic_DNA"/>
</dbReference>